<dbReference type="PRINTS" id="PR01415">
    <property type="entry name" value="ANKYRIN"/>
</dbReference>
<dbReference type="PANTHER" id="PTHR24124">
    <property type="entry name" value="ANKYRIN REPEAT FAMILY A"/>
    <property type="match status" value="1"/>
</dbReference>
<keyword evidence="5" id="KW-1185">Reference proteome</keyword>
<dbReference type="Gene3D" id="1.25.40.20">
    <property type="entry name" value="Ankyrin repeat-containing domain"/>
    <property type="match status" value="2"/>
</dbReference>
<reference evidence="4" key="1">
    <citation type="submission" date="2023-08" db="EMBL/GenBank/DDBJ databases">
        <authorList>
            <person name="Chen Y."/>
            <person name="Shah S."/>
            <person name="Dougan E. K."/>
            <person name="Thang M."/>
            <person name="Chan C."/>
        </authorList>
    </citation>
    <scope>NUCLEOTIDE SEQUENCE</scope>
</reference>
<dbReference type="GO" id="GO:0005634">
    <property type="term" value="C:nucleus"/>
    <property type="evidence" value="ECO:0007669"/>
    <property type="project" value="TreeGrafter"/>
</dbReference>
<dbReference type="InterPro" id="IPR002110">
    <property type="entry name" value="Ankyrin_rpt"/>
</dbReference>
<dbReference type="SMART" id="SM00248">
    <property type="entry name" value="ANK"/>
    <property type="match status" value="4"/>
</dbReference>
<dbReference type="EMBL" id="CAUJNA010003231">
    <property type="protein sequence ID" value="CAJ1396449.1"/>
    <property type="molecule type" value="Genomic_DNA"/>
</dbReference>
<feature type="repeat" description="ANK" evidence="3">
    <location>
        <begin position="219"/>
        <end position="251"/>
    </location>
</feature>
<dbReference type="SUPFAM" id="SSF48403">
    <property type="entry name" value="Ankyrin repeat"/>
    <property type="match status" value="1"/>
</dbReference>
<sequence length="272" mass="28974">MAVVTIGMSGRVAMSQVEFEKWWDAQPRTGGVCFYDALRREVAQREQLANFRQLQLAGSDATPLGPESHWQMSSLVAVKRECLTTKGHELHEAAGAGSAAAVISLLEEPQDPDQIDDTGASALHWAAMNGRQEVARVLLEAGADAGKAANRSGQTPLHFAAEGGHQEVASLLLDAGADPDTVDMCNTTALKLATQTRNKGLASQVLNAGADRNKADDSSGITCMHLAALRSYPEMIVFLLQAGADANKPDKGGRTPLHLASEWGNYEAVHCF</sequence>
<accession>A0AA36IZN5</accession>
<evidence type="ECO:0000256" key="2">
    <source>
        <dbReference type="ARBA" id="ARBA00023043"/>
    </source>
</evidence>
<name>A0AA36IZN5_9DINO</name>
<dbReference type="PROSITE" id="PS50297">
    <property type="entry name" value="ANK_REP_REGION"/>
    <property type="match status" value="4"/>
</dbReference>
<gene>
    <name evidence="4" type="ORF">EVOR1521_LOCUS20679</name>
</gene>
<dbReference type="Pfam" id="PF12796">
    <property type="entry name" value="Ank_2"/>
    <property type="match status" value="2"/>
</dbReference>
<organism evidence="4 5">
    <name type="scientific">Effrenium voratum</name>
    <dbReference type="NCBI Taxonomy" id="2562239"/>
    <lineage>
        <taxon>Eukaryota</taxon>
        <taxon>Sar</taxon>
        <taxon>Alveolata</taxon>
        <taxon>Dinophyceae</taxon>
        <taxon>Suessiales</taxon>
        <taxon>Symbiodiniaceae</taxon>
        <taxon>Effrenium</taxon>
    </lineage>
</organism>
<dbReference type="InterPro" id="IPR036770">
    <property type="entry name" value="Ankyrin_rpt-contain_sf"/>
</dbReference>
<dbReference type="Proteomes" id="UP001178507">
    <property type="component" value="Unassembled WGS sequence"/>
</dbReference>
<evidence type="ECO:0000313" key="5">
    <source>
        <dbReference type="Proteomes" id="UP001178507"/>
    </source>
</evidence>
<evidence type="ECO:0000313" key="4">
    <source>
        <dbReference type="EMBL" id="CAJ1396449.1"/>
    </source>
</evidence>
<feature type="repeat" description="ANK" evidence="3">
    <location>
        <begin position="118"/>
        <end position="150"/>
    </location>
</feature>
<dbReference type="PANTHER" id="PTHR24124:SF15">
    <property type="entry name" value="LP07441P"/>
    <property type="match status" value="1"/>
</dbReference>
<dbReference type="GO" id="GO:0010468">
    <property type="term" value="P:regulation of gene expression"/>
    <property type="evidence" value="ECO:0007669"/>
    <property type="project" value="TreeGrafter"/>
</dbReference>
<keyword evidence="2 3" id="KW-0040">ANK repeat</keyword>
<comment type="caution">
    <text evidence="4">The sequence shown here is derived from an EMBL/GenBank/DDBJ whole genome shotgun (WGS) entry which is preliminary data.</text>
</comment>
<evidence type="ECO:0000256" key="3">
    <source>
        <dbReference type="PROSITE-ProRule" id="PRU00023"/>
    </source>
</evidence>
<feature type="repeat" description="ANK" evidence="3">
    <location>
        <begin position="152"/>
        <end position="184"/>
    </location>
</feature>
<dbReference type="PROSITE" id="PS50088">
    <property type="entry name" value="ANK_REPEAT"/>
    <property type="match status" value="4"/>
</dbReference>
<dbReference type="AlphaFoldDB" id="A0AA36IZN5"/>
<protein>
    <submittedName>
        <fullName evidence="4">Uncharacterized protein</fullName>
    </submittedName>
</protein>
<feature type="repeat" description="ANK" evidence="3">
    <location>
        <begin position="252"/>
        <end position="272"/>
    </location>
</feature>
<proteinExistence type="predicted"/>
<evidence type="ECO:0000256" key="1">
    <source>
        <dbReference type="ARBA" id="ARBA00022737"/>
    </source>
</evidence>
<keyword evidence="1" id="KW-0677">Repeat</keyword>